<dbReference type="InterPro" id="IPR038156">
    <property type="entry name" value="PCS_N_sf"/>
</dbReference>
<dbReference type="EC" id="2.3.2.15" evidence="1"/>
<dbReference type="PANTHER" id="PTHR33447">
    <property type="entry name" value="GLUTATHIONE GAMMA-GLUTAMYLCYSTEINYLTRANSFERASE"/>
    <property type="match status" value="1"/>
</dbReference>
<dbReference type="AlphaFoldDB" id="A0A087SQE0"/>
<evidence type="ECO:0000256" key="1">
    <source>
        <dbReference type="ARBA" id="ARBA00012468"/>
    </source>
</evidence>
<dbReference type="GO" id="GO:0010273">
    <property type="term" value="P:detoxification of copper ion"/>
    <property type="evidence" value="ECO:0007669"/>
    <property type="project" value="TreeGrafter"/>
</dbReference>
<organism evidence="7 8">
    <name type="scientific">Auxenochlorella protothecoides</name>
    <name type="common">Green microalga</name>
    <name type="synonym">Chlorella protothecoides</name>
    <dbReference type="NCBI Taxonomy" id="3075"/>
    <lineage>
        <taxon>Eukaryota</taxon>
        <taxon>Viridiplantae</taxon>
        <taxon>Chlorophyta</taxon>
        <taxon>core chlorophytes</taxon>
        <taxon>Trebouxiophyceae</taxon>
        <taxon>Chlorellales</taxon>
        <taxon>Chlorellaceae</taxon>
        <taxon>Auxenochlorella</taxon>
    </lineage>
</organism>
<dbReference type="InterPro" id="IPR007719">
    <property type="entry name" value="PCS_N"/>
</dbReference>
<dbReference type="eggNOG" id="KOG0632">
    <property type="taxonomic scope" value="Eukaryota"/>
</dbReference>
<keyword evidence="2" id="KW-0104">Cadmium</keyword>
<proteinExistence type="predicted"/>
<dbReference type="InterPro" id="IPR038765">
    <property type="entry name" value="Papain-like_cys_pep_sf"/>
</dbReference>
<feature type="region of interest" description="Disordered" evidence="5">
    <location>
        <begin position="1"/>
        <end position="20"/>
    </location>
</feature>
<dbReference type="GO" id="GO:0046938">
    <property type="term" value="P:phytochelatin biosynthetic process"/>
    <property type="evidence" value="ECO:0007669"/>
    <property type="project" value="InterPro"/>
</dbReference>
<evidence type="ECO:0000256" key="5">
    <source>
        <dbReference type="SAM" id="MobiDB-lite"/>
    </source>
</evidence>
<dbReference type="STRING" id="3075.A0A087SQE0"/>
<dbReference type="Gene3D" id="3.90.70.30">
    <property type="entry name" value="Phytochelatin synthase, N-terminal domain"/>
    <property type="match status" value="1"/>
</dbReference>
<dbReference type="EMBL" id="KL662159">
    <property type="protein sequence ID" value="KFM27944.1"/>
    <property type="molecule type" value="Genomic_DNA"/>
</dbReference>
<dbReference type="GO" id="GO:0098849">
    <property type="term" value="P:cellular detoxification of cadmium ion"/>
    <property type="evidence" value="ECO:0007669"/>
    <property type="project" value="TreeGrafter"/>
</dbReference>
<dbReference type="OrthoDB" id="448954at2759"/>
<name>A0A087SQE0_AUXPR</name>
<keyword evidence="3 7" id="KW-0808">Transferase</keyword>
<gene>
    <name evidence="7" type="ORF">F751_5280</name>
</gene>
<protein>
    <recommendedName>
        <fullName evidence="1">glutathione gamma-glutamylcysteinyltransferase</fullName>
        <ecNumber evidence="1">2.3.2.15</ecNumber>
    </recommendedName>
</protein>
<dbReference type="KEGG" id="apro:F751_5280"/>
<dbReference type="Pfam" id="PF05023">
    <property type="entry name" value="Phytochelatin"/>
    <property type="match status" value="1"/>
</dbReference>
<dbReference type="Proteomes" id="UP000028924">
    <property type="component" value="Unassembled WGS sequence"/>
</dbReference>
<dbReference type="GeneID" id="23616671"/>
<evidence type="ECO:0000313" key="7">
    <source>
        <dbReference type="EMBL" id="KFM27944.1"/>
    </source>
</evidence>
<evidence type="ECO:0000256" key="3">
    <source>
        <dbReference type="ARBA" id="ARBA00022679"/>
    </source>
</evidence>
<keyword evidence="8" id="KW-1185">Reference proteome</keyword>
<dbReference type="InterPro" id="IPR040409">
    <property type="entry name" value="PCS-like"/>
</dbReference>
<evidence type="ECO:0000256" key="4">
    <source>
        <dbReference type="ARBA" id="ARBA00022723"/>
    </source>
</evidence>
<dbReference type="FunFam" id="3.90.70.30:FF:000001">
    <property type="entry name" value="Glutathione gamma-glutamylcysteinyltransferase 1"/>
    <property type="match status" value="1"/>
</dbReference>
<dbReference type="PROSITE" id="PS51443">
    <property type="entry name" value="PCS"/>
    <property type="match status" value="1"/>
</dbReference>
<dbReference type="GO" id="GO:0016756">
    <property type="term" value="F:glutathione gamma-glutamylcysteinyltransferase activity"/>
    <property type="evidence" value="ECO:0007669"/>
    <property type="project" value="UniProtKB-EC"/>
</dbReference>
<sequence length="381" mass="41461">MDTDMPSSPPARLSAPLSPPGVSRTFYKRQLPCPPAIEFSSEQGKHIFAGALAAGGANTFFKLIEQFRTQDEPAFCGLASVAMVLNSLAIDPRRAWKGPWRWFHEEMLDCCHPLARVREEGVTLDQAACLAHCNGAAVEVYPSGCVSLGTFRDMVRDACASGTEHIIVAYCRADFGQTGDGHHSPVGAYSEAEDLVLILDTARFKYPPHWVPLPMLYRSMARIDKATGRPRGFMRLGHRPRLDSLDASPASPAVEGPLEAERLALALLLVPKLEWRSSIENEDLLQAVLDLVDLSQHRVVDFEVRYLESQYQQLTLEEPAGEAPLGKALGSALLQRETGGGQQRQEAEQQAAGETEGLSEALHGTPLVGQDAAGEGLRAVQ</sequence>
<dbReference type="SUPFAM" id="SSF54001">
    <property type="entry name" value="Cysteine proteinases"/>
    <property type="match status" value="1"/>
</dbReference>
<evidence type="ECO:0000256" key="2">
    <source>
        <dbReference type="ARBA" id="ARBA00022539"/>
    </source>
</evidence>
<feature type="domain" description="Peptidase C83" evidence="6">
    <location>
        <begin position="21"/>
        <end position="241"/>
    </location>
</feature>
<evidence type="ECO:0000313" key="8">
    <source>
        <dbReference type="Proteomes" id="UP000028924"/>
    </source>
</evidence>
<evidence type="ECO:0000259" key="6">
    <source>
        <dbReference type="PROSITE" id="PS51443"/>
    </source>
</evidence>
<keyword evidence="4" id="KW-0479">Metal-binding</keyword>
<accession>A0A087SQE0</accession>
<dbReference type="RefSeq" id="XP_011400951.1">
    <property type="nucleotide sequence ID" value="XM_011402649.1"/>
</dbReference>
<dbReference type="GO" id="GO:0046872">
    <property type="term" value="F:metal ion binding"/>
    <property type="evidence" value="ECO:0007669"/>
    <property type="project" value="UniProtKB-KW"/>
</dbReference>
<feature type="region of interest" description="Disordered" evidence="5">
    <location>
        <begin position="336"/>
        <end position="381"/>
    </location>
</feature>
<reference evidence="7 8" key="1">
    <citation type="journal article" date="2014" name="BMC Genomics">
        <title>Oil accumulation mechanisms of the oleaginous microalga Chlorella protothecoides revealed through its genome, transcriptomes, and proteomes.</title>
        <authorList>
            <person name="Gao C."/>
            <person name="Wang Y."/>
            <person name="Shen Y."/>
            <person name="Yan D."/>
            <person name="He X."/>
            <person name="Dai J."/>
            <person name="Wu Q."/>
        </authorList>
    </citation>
    <scope>NUCLEOTIDE SEQUENCE [LARGE SCALE GENOMIC DNA]</scope>
    <source>
        <strain evidence="7 8">0710</strain>
    </source>
</reference>
<dbReference type="PANTHER" id="PTHR33447:SF2">
    <property type="entry name" value="GLUTATHIONE GAMMA-GLUTAMYLCYSTEINYLTRANSFERASE"/>
    <property type="match status" value="1"/>
</dbReference>